<dbReference type="Pfam" id="PF00041">
    <property type="entry name" value="fn3"/>
    <property type="match status" value="1"/>
</dbReference>
<keyword evidence="1" id="KW-0677">Repeat</keyword>
<dbReference type="InterPro" id="IPR003961">
    <property type="entry name" value="FN3_dom"/>
</dbReference>
<dbReference type="SUPFAM" id="SSF49265">
    <property type="entry name" value="Fibronectin type III"/>
    <property type="match status" value="1"/>
</dbReference>
<dbReference type="Gene3D" id="2.60.40.10">
    <property type="entry name" value="Immunoglobulins"/>
    <property type="match status" value="1"/>
</dbReference>
<dbReference type="InterPro" id="IPR013783">
    <property type="entry name" value="Ig-like_fold"/>
</dbReference>
<dbReference type="PANTHER" id="PTHR13817:SF180">
    <property type="entry name" value="IMMUNOGLOBULIN-LIKE AND FIBRONECTIN TYPE III DOMAIN-CONTAINING 1, TANDEM DUPLICATE 3-RELATED"/>
    <property type="match status" value="1"/>
</dbReference>
<dbReference type="AlphaFoldDB" id="A0ABD0R0V9"/>
<gene>
    <name evidence="3" type="ORF">M9458_014266</name>
</gene>
<evidence type="ECO:0000313" key="3">
    <source>
        <dbReference type="EMBL" id="KAL0191568.1"/>
    </source>
</evidence>
<sequence>EPKPPGPVALEQVVYGKVIISWDPSPDHDKDDRLHYMVEEHNSNIRVWRRIADHLLCTTYTTSIQPGQEYHFKVYAKNDMGLSDPSESPT</sequence>
<dbReference type="EMBL" id="JAMKFB020000006">
    <property type="protein sequence ID" value="KAL0191568.1"/>
    <property type="molecule type" value="Genomic_DNA"/>
</dbReference>
<keyword evidence="4" id="KW-1185">Reference proteome</keyword>
<comment type="caution">
    <text evidence="3">The sequence shown here is derived from an EMBL/GenBank/DDBJ whole genome shotgun (WGS) entry which is preliminary data.</text>
</comment>
<proteinExistence type="predicted"/>
<dbReference type="PROSITE" id="PS50853">
    <property type="entry name" value="FN3"/>
    <property type="match status" value="1"/>
</dbReference>
<feature type="non-terminal residue" evidence="3">
    <location>
        <position position="90"/>
    </location>
</feature>
<organism evidence="3 4">
    <name type="scientific">Cirrhinus mrigala</name>
    <name type="common">Mrigala</name>
    <dbReference type="NCBI Taxonomy" id="683832"/>
    <lineage>
        <taxon>Eukaryota</taxon>
        <taxon>Metazoa</taxon>
        <taxon>Chordata</taxon>
        <taxon>Craniata</taxon>
        <taxon>Vertebrata</taxon>
        <taxon>Euteleostomi</taxon>
        <taxon>Actinopterygii</taxon>
        <taxon>Neopterygii</taxon>
        <taxon>Teleostei</taxon>
        <taxon>Ostariophysi</taxon>
        <taxon>Cypriniformes</taxon>
        <taxon>Cyprinidae</taxon>
        <taxon>Labeoninae</taxon>
        <taxon>Labeonini</taxon>
        <taxon>Cirrhinus</taxon>
    </lineage>
</organism>
<feature type="non-terminal residue" evidence="3">
    <location>
        <position position="1"/>
    </location>
</feature>
<reference evidence="3 4" key="1">
    <citation type="submission" date="2024-05" db="EMBL/GenBank/DDBJ databases">
        <title>Genome sequencing and assembly of Indian major carp, Cirrhinus mrigala (Hamilton, 1822).</title>
        <authorList>
            <person name="Mohindra V."/>
            <person name="Chowdhury L.M."/>
            <person name="Lal K."/>
            <person name="Jena J.K."/>
        </authorList>
    </citation>
    <scope>NUCLEOTIDE SEQUENCE [LARGE SCALE GENOMIC DNA]</scope>
    <source>
        <strain evidence="3">CM1030</strain>
        <tissue evidence="3">Blood</tissue>
    </source>
</reference>
<dbReference type="InterPro" id="IPR036116">
    <property type="entry name" value="FN3_sf"/>
</dbReference>
<feature type="domain" description="Fibronectin type-III" evidence="2">
    <location>
        <begin position="4"/>
        <end position="90"/>
    </location>
</feature>
<dbReference type="Proteomes" id="UP001529510">
    <property type="component" value="Unassembled WGS sequence"/>
</dbReference>
<dbReference type="PANTHER" id="PTHR13817">
    <property type="entry name" value="TITIN"/>
    <property type="match status" value="1"/>
</dbReference>
<evidence type="ECO:0000259" key="2">
    <source>
        <dbReference type="PROSITE" id="PS50853"/>
    </source>
</evidence>
<evidence type="ECO:0000256" key="1">
    <source>
        <dbReference type="ARBA" id="ARBA00022737"/>
    </source>
</evidence>
<dbReference type="SMART" id="SM00060">
    <property type="entry name" value="FN3"/>
    <property type="match status" value="1"/>
</dbReference>
<evidence type="ECO:0000313" key="4">
    <source>
        <dbReference type="Proteomes" id="UP001529510"/>
    </source>
</evidence>
<protein>
    <recommendedName>
        <fullName evidence="2">Fibronectin type-III domain-containing protein</fullName>
    </recommendedName>
</protein>
<dbReference type="InterPro" id="IPR050964">
    <property type="entry name" value="Striated_Muscle_Regulatory"/>
</dbReference>
<accession>A0ABD0R0V9</accession>
<dbReference type="CDD" id="cd00063">
    <property type="entry name" value="FN3"/>
    <property type="match status" value="1"/>
</dbReference>
<name>A0ABD0R0V9_CIRMR</name>